<name>A0AB35U400_9FIRM</name>
<dbReference type="Gene3D" id="3.60.21.10">
    <property type="match status" value="1"/>
</dbReference>
<evidence type="ECO:0000259" key="7">
    <source>
        <dbReference type="Pfam" id="PF17839"/>
    </source>
</evidence>
<dbReference type="RefSeq" id="WP_277008077.1">
    <property type="nucleotide sequence ID" value="NZ_JALBUR010000015.1"/>
</dbReference>
<evidence type="ECO:0000259" key="6">
    <source>
        <dbReference type="Pfam" id="PF00149"/>
    </source>
</evidence>
<keyword evidence="2" id="KW-0378">Hydrolase</keyword>
<dbReference type="GO" id="GO:0016787">
    <property type="term" value="F:hydrolase activity"/>
    <property type="evidence" value="ECO:0007669"/>
    <property type="project" value="UniProtKB-KW"/>
</dbReference>
<comment type="caution">
    <text evidence="8">The sequence shown here is derived from an EMBL/GenBank/DDBJ whole genome shotgun (WGS) entry which is preliminary data.</text>
</comment>
<dbReference type="SUPFAM" id="SSF56300">
    <property type="entry name" value="Metallo-dependent phosphatases"/>
    <property type="match status" value="1"/>
</dbReference>
<dbReference type="Pfam" id="PF17839">
    <property type="entry name" value="CNP_C_terminal"/>
    <property type="match status" value="1"/>
</dbReference>
<accession>A0AB35U400</accession>
<dbReference type="InterPro" id="IPR040869">
    <property type="entry name" value="CNP_C"/>
</dbReference>
<dbReference type="PANTHER" id="PTHR42988">
    <property type="entry name" value="PHOSPHOHYDROLASE"/>
    <property type="match status" value="1"/>
</dbReference>
<feature type="domain" description="Calcineurin-like phosphoesterase" evidence="6">
    <location>
        <begin position="72"/>
        <end position="266"/>
    </location>
</feature>
<evidence type="ECO:0000313" key="8">
    <source>
        <dbReference type="EMBL" id="MDX8419856.1"/>
    </source>
</evidence>
<sequence>MKQLYLKTLLVCLSFSLAGCGVHAVETTPDTSFMTATDLHYLSPSLMENLDLVKEAAEEGDGKTIIYGSQLTDAMIETVIHNHPDAFILTGDLTLNGEKTSHEELAEKLDEINDAGIPVLVIPGNHDLNNKHAIAYTNDGVQSVDSVTNDEFVQIYHNDGYDDALSRDSDSLSYVYRLDSGVRCLMIDVNGSSILGAVSDTTLTWIEQQLKKAKKAGEPVLAFSHQNFLVHMDLFTDGFRIANGDKLLDLFQAYGVKAGFSGHMHCQHIASRNGFTEAVTSAISILESHIASISIKNGTLSYQTESVDVDAWAKEHLVTDENLLHYSQYARDFFMKAIYAKSTGSAELDDYIANLNAAFFTGSVDTIQDEPELDDQIAHMDDTMMAVYLQSVLKETGQDMNAFSISLNEN</sequence>
<evidence type="ECO:0000256" key="2">
    <source>
        <dbReference type="ARBA" id="ARBA00022801"/>
    </source>
</evidence>
<evidence type="ECO:0000256" key="3">
    <source>
        <dbReference type="ARBA" id="ARBA00023004"/>
    </source>
</evidence>
<comment type="similarity">
    <text evidence="4">Belongs to the cyclic nucleotide phosphodiesterase class-III family.</text>
</comment>
<dbReference type="GO" id="GO:0046872">
    <property type="term" value="F:metal ion binding"/>
    <property type="evidence" value="ECO:0007669"/>
    <property type="project" value="UniProtKB-KW"/>
</dbReference>
<dbReference type="InterPro" id="IPR050884">
    <property type="entry name" value="CNP_phosphodiesterase-III"/>
</dbReference>
<proteinExistence type="inferred from homology"/>
<dbReference type="EMBL" id="JALBUR010000015">
    <property type="protein sequence ID" value="MDX8419856.1"/>
    <property type="molecule type" value="Genomic_DNA"/>
</dbReference>
<feature type="signal peptide" evidence="5">
    <location>
        <begin position="1"/>
        <end position="24"/>
    </location>
</feature>
<keyword evidence="5" id="KW-0732">Signal</keyword>
<dbReference type="PROSITE" id="PS51257">
    <property type="entry name" value="PROKAR_LIPOPROTEIN"/>
    <property type="match status" value="1"/>
</dbReference>
<dbReference type="Pfam" id="PF00149">
    <property type="entry name" value="Metallophos"/>
    <property type="match status" value="1"/>
</dbReference>
<reference evidence="8 9" key="1">
    <citation type="submission" date="2022-03" db="EMBL/GenBank/DDBJ databases">
        <title>Novel taxa within the pig intestine.</title>
        <authorList>
            <person name="Wylensek D."/>
            <person name="Bishof K."/>
            <person name="Afrizal A."/>
            <person name="Clavel T."/>
        </authorList>
    </citation>
    <scope>NUCLEOTIDE SEQUENCE [LARGE SCALE GENOMIC DNA]</scope>
    <source>
        <strain evidence="8 9">CLA-KB-P133</strain>
    </source>
</reference>
<dbReference type="Proteomes" id="UP001286174">
    <property type="component" value="Unassembled WGS sequence"/>
</dbReference>
<dbReference type="AlphaFoldDB" id="A0AB35U400"/>
<evidence type="ECO:0000256" key="4">
    <source>
        <dbReference type="ARBA" id="ARBA00025742"/>
    </source>
</evidence>
<evidence type="ECO:0000256" key="5">
    <source>
        <dbReference type="SAM" id="SignalP"/>
    </source>
</evidence>
<dbReference type="PANTHER" id="PTHR42988:SF2">
    <property type="entry name" value="CYCLIC NUCLEOTIDE PHOSPHODIESTERASE CBUA0032-RELATED"/>
    <property type="match status" value="1"/>
</dbReference>
<dbReference type="InterPro" id="IPR004843">
    <property type="entry name" value="Calcineurin-like_PHP"/>
</dbReference>
<evidence type="ECO:0000256" key="1">
    <source>
        <dbReference type="ARBA" id="ARBA00022723"/>
    </source>
</evidence>
<evidence type="ECO:0000313" key="9">
    <source>
        <dbReference type="Proteomes" id="UP001286174"/>
    </source>
</evidence>
<keyword evidence="3" id="KW-0408">Iron</keyword>
<feature type="chain" id="PRO_5044311585" evidence="5">
    <location>
        <begin position="25"/>
        <end position="410"/>
    </location>
</feature>
<keyword evidence="9" id="KW-1185">Reference proteome</keyword>
<dbReference type="InterPro" id="IPR029052">
    <property type="entry name" value="Metallo-depent_PP-like"/>
</dbReference>
<gene>
    <name evidence="8" type="ORF">MOZ60_07085</name>
</gene>
<feature type="domain" description="Cyclic nucleotide phosphodiesterase C-terminal" evidence="7">
    <location>
        <begin position="308"/>
        <end position="399"/>
    </location>
</feature>
<keyword evidence="1" id="KW-0479">Metal-binding</keyword>
<organism evidence="8 9">
    <name type="scientific">Grylomicrobium aquisgranensis</name>
    <dbReference type="NCBI Taxonomy" id="2926318"/>
    <lineage>
        <taxon>Bacteria</taxon>
        <taxon>Bacillati</taxon>
        <taxon>Bacillota</taxon>
        <taxon>Erysipelotrichia</taxon>
        <taxon>Erysipelotrichales</taxon>
        <taxon>Erysipelotrichaceae</taxon>
        <taxon>Grylomicrobium</taxon>
    </lineage>
</organism>
<protein>
    <submittedName>
        <fullName evidence="8">Metallophosphoesterase</fullName>
    </submittedName>
</protein>